<evidence type="ECO:0000256" key="9">
    <source>
        <dbReference type="ARBA" id="ARBA00022917"/>
    </source>
</evidence>
<dbReference type="SUPFAM" id="SSF48019">
    <property type="entry name" value="post-AAA+ oligomerization domain-like"/>
    <property type="match status" value="1"/>
</dbReference>
<comment type="catalytic activity">
    <reaction evidence="13">
        <text>tRNA(Sec) + L-serine + ATP = L-seryl-tRNA(Sec) + AMP + diphosphate + H(+)</text>
        <dbReference type="Rhea" id="RHEA:42580"/>
        <dbReference type="Rhea" id="RHEA-COMP:9742"/>
        <dbReference type="Rhea" id="RHEA-COMP:10128"/>
        <dbReference type="ChEBI" id="CHEBI:15378"/>
        <dbReference type="ChEBI" id="CHEBI:30616"/>
        <dbReference type="ChEBI" id="CHEBI:33019"/>
        <dbReference type="ChEBI" id="CHEBI:33384"/>
        <dbReference type="ChEBI" id="CHEBI:78442"/>
        <dbReference type="ChEBI" id="CHEBI:78533"/>
        <dbReference type="ChEBI" id="CHEBI:456215"/>
        <dbReference type="EC" id="6.1.1.11"/>
    </reaction>
</comment>
<accession>A0ABQ7JL84</accession>
<dbReference type="Gene3D" id="1.20.272.10">
    <property type="match status" value="1"/>
</dbReference>
<dbReference type="InterPro" id="IPR033729">
    <property type="entry name" value="SerRS_core"/>
</dbReference>
<evidence type="ECO:0000256" key="5">
    <source>
        <dbReference type="ARBA" id="ARBA00022490"/>
    </source>
</evidence>
<evidence type="ECO:0000259" key="15">
    <source>
        <dbReference type="PROSITE" id="PS50862"/>
    </source>
</evidence>
<feature type="non-terminal residue" evidence="16">
    <location>
        <position position="439"/>
    </location>
</feature>
<dbReference type="NCBIfam" id="TIGR00414">
    <property type="entry name" value="serS"/>
    <property type="match status" value="1"/>
</dbReference>
<keyword evidence="6" id="KW-0436">Ligase</keyword>
<keyword evidence="9" id="KW-0648">Protein biosynthesis</keyword>
<comment type="subcellular location">
    <subcellularLocation>
        <location evidence="1">Cytoplasm</location>
    </subcellularLocation>
</comment>
<reference evidence="16 17" key="1">
    <citation type="journal article" date="2020" name="Fungal Divers.">
        <title>Resolving the Mortierellaceae phylogeny through synthesis of multi-gene phylogenetics and phylogenomics.</title>
        <authorList>
            <person name="Vandepol N."/>
            <person name="Liber J."/>
            <person name="Desiro A."/>
            <person name="Na H."/>
            <person name="Kennedy M."/>
            <person name="Barry K."/>
            <person name="Grigoriev I.V."/>
            <person name="Miller A.N."/>
            <person name="O'Donnell K."/>
            <person name="Stajich J.E."/>
            <person name="Bonito G."/>
        </authorList>
    </citation>
    <scope>NUCLEOTIDE SEQUENCE [LARGE SCALE GENOMIC DNA]</scope>
    <source>
        <strain evidence="16 17">AD045</strain>
    </source>
</reference>
<evidence type="ECO:0000256" key="2">
    <source>
        <dbReference type="ARBA" id="ARBA00005045"/>
    </source>
</evidence>
<evidence type="ECO:0000256" key="7">
    <source>
        <dbReference type="ARBA" id="ARBA00022741"/>
    </source>
</evidence>
<dbReference type="InterPro" id="IPR002317">
    <property type="entry name" value="Ser-tRNA-ligase_type_1"/>
</dbReference>
<dbReference type="Gene3D" id="3.30.930.10">
    <property type="entry name" value="Bira Bifunctional Protein, Domain 2"/>
    <property type="match status" value="1"/>
</dbReference>
<proteinExistence type="inferred from homology"/>
<keyword evidence="17" id="KW-1185">Reference proteome</keyword>
<dbReference type="PANTHER" id="PTHR43697:SF1">
    <property type="entry name" value="SERINE--TRNA LIGASE"/>
    <property type="match status" value="1"/>
</dbReference>
<evidence type="ECO:0000256" key="12">
    <source>
        <dbReference type="ARBA" id="ARBA00033352"/>
    </source>
</evidence>
<evidence type="ECO:0000256" key="14">
    <source>
        <dbReference type="ARBA" id="ARBA00048823"/>
    </source>
</evidence>
<evidence type="ECO:0000256" key="6">
    <source>
        <dbReference type="ARBA" id="ARBA00022598"/>
    </source>
</evidence>
<dbReference type="Gene3D" id="1.10.3710.10">
    <property type="entry name" value="DNA polymerase III clamp loader subunits, C-terminal domain"/>
    <property type="match status" value="1"/>
</dbReference>
<dbReference type="Proteomes" id="UP001194696">
    <property type="component" value="Unassembled WGS sequence"/>
</dbReference>
<dbReference type="InterPro" id="IPR021886">
    <property type="entry name" value="MgsA_C"/>
</dbReference>
<protein>
    <recommendedName>
        <fullName evidence="4">serine--tRNA ligase</fullName>
        <ecNumber evidence="4">6.1.1.11</ecNumber>
    </recommendedName>
    <alternativeName>
        <fullName evidence="11">Seryl-tRNA synthetase</fullName>
    </alternativeName>
    <alternativeName>
        <fullName evidence="12">Seryl-tRNA(Ser/Sec) synthetase</fullName>
    </alternativeName>
</protein>
<dbReference type="InterPro" id="IPR006195">
    <property type="entry name" value="aa-tRNA-synth_II"/>
</dbReference>
<keyword evidence="10" id="KW-0030">Aminoacyl-tRNA synthetase</keyword>
<comment type="catalytic activity">
    <reaction evidence="14">
        <text>tRNA(Ser) + L-serine + ATP = L-seryl-tRNA(Ser) + AMP + diphosphate + H(+)</text>
        <dbReference type="Rhea" id="RHEA:12292"/>
        <dbReference type="Rhea" id="RHEA-COMP:9669"/>
        <dbReference type="Rhea" id="RHEA-COMP:9703"/>
        <dbReference type="ChEBI" id="CHEBI:15378"/>
        <dbReference type="ChEBI" id="CHEBI:30616"/>
        <dbReference type="ChEBI" id="CHEBI:33019"/>
        <dbReference type="ChEBI" id="CHEBI:33384"/>
        <dbReference type="ChEBI" id="CHEBI:78442"/>
        <dbReference type="ChEBI" id="CHEBI:78533"/>
        <dbReference type="ChEBI" id="CHEBI:456215"/>
        <dbReference type="EC" id="6.1.1.11"/>
    </reaction>
</comment>
<evidence type="ECO:0000256" key="3">
    <source>
        <dbReference type="ARBA" id="ARBA00010728"/>
    </source>
</evidence>
<evidence type="ECO:0000256" key="8">
    <source>
        <dbReference type="ARBA" id="ARBA00022840"/>
    </source>
</evidence>
<name>A0ABQ7JL84_9FUNG</name>
<keyword evidence="7" id="KW-0547">Nucleotide-binding</keyword>
<dbReference type="SUPFAM" id="SSF55681">
    <property type="entry name" value="Class II aaRS and biotin synthetases"/>
    <property type="match status" value="1"/>
</dbReference>
<dbReference type="InterPro" id="IPR045864">
    <property type="entry name" value="aa-tRNA-synth_II/BPL/LPL"/>
</dbReference>
<sequence>MAWEDIGLADPRAVSIALDAAQTYERLGSPEGELALAQAILYLAAAPKSNAGYCAYNAARKFVSKDSSRAVPIHLRNAPTKLMKELGYGHEYRYAHDEPDAYAAGEQYLPDGVPHPNWYQPTPRGLEAKIAEKLKRLNELDSDASYKCALKNCKHAATAYQSKLASQKAGQKIVRRCRDETQNTEVSRWGSPRQFEFEIKDHVDIGEPLGLDFDSAVKLSGARFAVLRGPLARLQRALAQFMLDLHTTEHGYTEIQVPYIVNATSMRGTGQLPKFEEDLFKVPHKASDEGHAPENFYLIPTAEVPLTNLMRDTIVAGDKLPLKWVAHTPCFRSEAGSYGRDTRGMIRQHQFEKVELVQIVPPEHSYQALEELVGHAETVLRKLELPYRKVLLCTGDMGFGSAKTYDLEVWLASQNTYREISSCSNMEAFQARRMQARFR</sequence>
<dbReference type="PROSITE" id="PS50862">
    <property type="entry name" value="AA_TRNA_LIGASE_II"/>
    <property type="match status" value="1"/>
</dbReference>
<evidence type="ECO:0000256" key="13">
    <source>
        <dbReference type="ARBA" id="ARBA00047929"/>
    </source>
</evidence>
<dbReference type="Pfam" id="PF00587">
    <property type="entry name" value="tRNA-synt_2b"/>
    <property type="match status" value="1"/>
</dbReference>
<evidence type="ECO:0000313" key="17">
    <source>
        <dbReference type="Proteomes" id="UP001194696"/>
    </source>
</evidence>
<keyword evidence="8" id="KW-0067">ATP-binding</keyword>
<evidence type="ECO:0000256" key="1">
    <source>
        <dbReference type="ARBA" id="ARBA00004496"/>
    </source>
</evidence>
<dbReference type="Pfam" id="PF12002">
    <property type="entry name" value="MgsA_C"/>
    <property type="match status" value="1"/>
</dbReference>
<feature type="domain" description="Aminoacyl-transfer RNA synthetases class-II family profile" evidence="15">
    <location>
        <begin position="233"/>
        <end position="439"/>
    </location>
</feature>
<dbReference type="PANTHER" id="PTHR43697">
    <property type="entry name" value="SERYL-TRNA SYNTHETASE"/>
    <property type="match status" value="1"/>
</dbReference>
<comment type="similarity">
    <text evidence="3">Belongs to the class-II aminoacyl-tRNA synthetase family. Type-1 seryl-tRNA synthetase subfamily.</text>
</comment>
<evidence type="ECO:0000313" key="16">
    <source>
        <dbReference type="EMBL" id="KAG0278421.1"/>
    </source>
</evidence>
<dbReference type="EMBL" id="JAAAIM010001450">
    <property type="protein sequence ID" value="KAG0278421.1"/>
    <property type="molecule type" value="Genomic_DNA"/>
</dbReference>
<organism evidence="16 17">
    <name type="scientific">Linnemannia gamsii</name>
    <dbReference type="NCBI Taxonomy" id="64522"/>
    <lineage>
        <taxon>Eukaryota</taxon>
        <taxon>Fungi</taxon>
        <taxon>Fungi incertae sedis</taxon>
        <taxon>Mucoromycota</taxon>
        <taxon>Mortierellomycotina</taxon>
        <taxon>Mortierellomycetes</taxon>
        <taxon>Mortierellales</taxon>
        <taxon>Mortierellaceae</taxon>
        <taxon>Linnemannia</taxon>
    </lineage>
</organism>
<evidence type="ECO:0000256" key="4">
    <source>
        <dbReference type="ARBA" id="ARBA00012840"/>
    </source>
</evidence>
<comment type="pathway">
    <text evidence="2">Aminoacyl-tRNA biosynthesis; selenocysteinyl-tRNA(Sec) biosynthesis; L-seryl-tRNA(Sec) from L-serine and tRNA(Sec): step 1/1.</text>
</comment>
<evidence type="ECO:0000256" key="11">
    <source>
        <dbReference type="ARBA" id="ARBA00031113"/>
    </source>
</evidence>
<keyword evidence="5" id="KW-0963">Cytoplasm</keyword>
<dbReference type="InterPro" id="IPR008921">
    <property type="entry name" value="DNA_pol3_clamp-load_cplx_C"/>
</dbReference>
<dbReference type="EC" id="6.1.1.11" evidence="4"/>
<gene>
    <name evidence="16" type="ORF">BGZ96_002393</name>
</gene>
<dbReference type="PRINTS" id="PR00981">
    <property type="entry name" value="TRNASYNTHSER"/>
</dbReference>
<evidence type="ECO:0000256" key="10">
    <source>
        <dbReference type="ARBA" id="ARBA00023146"/>
    </source>
</evidence>
<dbReference type="InterPro" id="IPR002314">
    <property type="entry name" value="aa-tRNA-synt_IIb"/>
</dbReference>
<comment type="caution">
    <text evidence="16">The sequence shown here is derived from an EMBL/GenBank/DDBJ whole genome shotgun (WGS) entry which is preliminary data.</text>
</comment>
<dbReference type="CDD" id="cd00770">
    <property type="entry name" value="SerRS_core"/>
    <property type="match status" value="1"/>
</dbReference>